<dbReference type="GO" id="GO:0000502">
    <property type="term" value="C:proteasome complex"/>
    <property type="evidence" value="ECO:0007669"/>
    <property type="project" value="UniProtKB-KW"/>
</dbReference>
<dbReference type="EMBL" id="JBBWWR010000009">
    <property type="protein sequence ID" value="KAK8961335.1"/>
    <property type="molecule type" value="Genomic_DNA"/>
</dbReference>
<keyword evidence="3" id="KW-1185">Reference proteome</keyword>
<dbReference type="InterPro" id="IPR029055">
    <property type="entry name" value="Ntn_hydrolases_N"/>
</dbReference>
<sequence>MDPDLSKPHSMGTTIISVTYDGSVVLSADSRTSTWMKKEKRASKVGGGDWDLSPSRDPPHAARSAGSSSPNTAVKTRVNGNEVSSWAGEALNFHICMEAPLHQRVGEGSSPTG</sequence>
<feature type="region of interest" description="Disordered" evidence="1">
    <location>
        <begin position="30"/>
        <end position="79"/>
    </location>
</feature>
<evidence type="ECO:0000256" key="1">
    <source>
        <dbReference type="SAM" id="MobiDB-lite"/>
    </source>
</evidence>
<evidence type="ECO:0000313" key="2">
    <source>
        <dbReference type="EMBL" id="KAK8961335.1"/>
    </source>
</evidence>
<dbReference type="SUPFAM" id="SSF56235">
    <property type="entry name" value="N-terminal nucleophile aminohydrolases (Ntn hydrolases)"/>
    <property type="match status" value="1"/>
</dbReference>
<feature type="compositionally biased region" description="Polar residues" evidence="1">
    <location>
        <begin position="65"/>
        <end position="79"/>
    </location>
</feature>
<name>A0ABR2MBE8_9ASPA</name>
<keyword evidence="2" id="KW-0647">Proteasome</keyword>
<dbReference type="Proteomes" id="UP001412067">
    <property type="component" value="Unassembled WGS sequence"/>
</dbReference>
<evidence type="ECO:0000313" key="3">
    <source>
        <dbReference type="Proteomes" id="UP001412067"/>
    </source>
</evidence>
<gene>
    <name evidence="2" type="primary">PBA1</name>
    <name evidence="2" type="ORF">KSP40_PGU017484</name>
</gene>
<reference evidence="2 3" key="1">
    <citation type="journal article" date="2022" name="Nat. Plants">
        <title>Genomes of leafy and leafless Platanthera orchids illuminate the evolution of mycoheterotrophy.</title>
        <authorList>
            <person name="Li M.H."/>
            <person name="Liu K.W."/>
            <person name="Li Z."/>
            <person name="Lu H.C."/>
            <person name="Ye Q.L."/>
            <person name="Zhang D."/>
            <person name="Wang J.Y."/>
            <person name="Li Y.F."/>
            <person name="Zhong Z.M."/>
            <person name="Liu X."/>
            <person name="Yu X."/>
            <person name="Liu D.K."/>
            <person name="Tu X.D."/>
            <person name="Liu B."/>
            <person name="Hao Y."/>
            <person name="Liao X.Y."/>
            <person name="Jiang Y.T."/>
            <person name="Sun W.H."/>
            <person name="Chen J."/>
            <person name="Chen Y.Q."/>
            <person name="Ai Y."/>
            <person name="Zhai J.W."/>
            <person name="Wu S.S."/>
            <person name="Zhou Z."/>
            <person name="Hsiao Y.Y."/>
            <person name="Wu W.L."/>
            <person name="Chen Y.Y."/>
            <person name="Lin Y.F."/>
            <person name="Hsu J.L."/>
            <person name="Li C.Y."/>
            <person name="Wang Z.W."/>
            <person name="Zhao X."/>
            <person name="Zhong W.Y."/>
            <person name="Ma X.K."/>
            <person name="Ma L."/>
            <person name="Huang J."/>
            <person name="Chen G.Z."/>
            <person name="Huang M.Z."/>
            <person name="Huang L."/>
            <person name="Peng D.H."/>
            <person name="Luo Y.B."/>
            <person name="Zou S.Q."/>
            <person name="Chen S.P."/>
            <person name="Lan S."/>
            <person name="Tsai W.C."/>
            <person name="Van de Peer Y."/>
            <person name="Liu Z.J."/>
        </authorList>
    </citation>
    <scope>NUCLEOTIDE SEQUENCE [LARGE SCALE GENOMIC DNA]</scope>
    <source>
        <strain evidence="2">Lor288</strain>
    </source>
</reference>
<protein>
    <submittedName>
        <fullName evidence="2">Proteasome subunit beta type-6</fullName>
    </submittedName>
</protein>
<comment type="caution">
    <text evidence="2">The sequence shown here is derived from an EMBL/GenBank/DDBJ whole genome shotgun (WGS) entry which is preliminary data.</text>
</comment>
<proteinExistence type="predicted"/>
<accession>A0ABR2MBE8</accession>
<organism evidence="2 3">
    <name type="scientific">Platanthera guangdongensis</name>
    <dbReference type="NCBI Taxonomy" id="2320717"/>
    <lineage>
        <taxon>Eukaryota</taxon>
        <taxon>Viridiplantae</taxon>
        <taxon>Streptophyta</taxon>
        <taxon>Embryophyta</taxon>
        <taxon>Tracheophyta</taxon>
        <taxon>Spermatophyta</taxon>
        <taxon>Magnoliopsida</taxon>
        <taxon>Liliopsida</taxon>
        <taxon>Asparagales</taxon>
        <taxon>Orchidaceae</taxon>
        <taxon>Orchidoideae</taxon>
        <taxon>Orchideae</taxon>
        <taxon>Orchidinae</taxon>
        <taxon>Platanthera</taxon>
    </lineage>
</organism>